<organism evidence="2 3">
    <name type="scientific">Actinosynnema pretiosum</name>
    <dbReference type="NCBI Taxonomy" id="42197"/>
    <lineage>
        <taxon>Bacteria</taxon>
        <taxon>Bacillati</taxon>
        <taxon>Actinomycetota</taxon>
        <taxon>Actinomycetes</taxon>
        <taxon>Pseudonocardiales</taxon>
        <taxon>Pseudonocardiaceae</taxon>
        <taxon>Actinosynnema</taxon>
    </lineage>
</organism>
<proteinExistence type="predicted"/>
<feature type="region of interest" description="Disordered" evidence="1">
    <location>
        <begin position="26"/>
        <end position="57"/>
    </location>
</feature>
<reference evidence="2" key="1">
    <citation type="submission" date="2017-09" db="EMBL/GenBank/DDBJ databases">
        <title>Complete Genome Sequence of ansamitocin-producing Bacterium Actinosynnema pretiosum X47.</title>
        <authorList>
            <person name="Cao G."/>
            <person name="Zong G."/>
            <person name="Zhong C."/>
            <person name="Fu J."/>
        </authorList>
    </citation>
    <scope>NUCLEOTIDE SEQUENCE [LARGE SCALE GENOMIC DNA]</scope>
    <source>
        <strain evidence="2">X47</strain>
    </source>
</reference>
<evidence type="ECO:0000313" key="3">
    <source>
        <dbReference type="Proteomes" id="UP000218505"/>
    </source>
</evidence>
<dbReference type="Pfam" id="PF12079">
    <property type="entry name" value="DUF3558"/>
    <property type="match status" value="1"/>
</dbReference>
<accession>A0A290Z4A3</accession>
<evidence type="ECO:0000256" key="1">
    <source>
        <dbReference type="SAM" id="MobiDB-lite"/>
    </source>
</evidence>
<dbReference type="AlphaFoldDB" id="A0A290Z4A3"/>
<sequence length="204" mass="20201">MRVGFWAVAAVSAVIAVSGCSTESAGRALPESAPASSPSGIPEFGSESSTAPSSKGGAAGGLDLSKYASNPCDLLTAAQVAGLGAMDVPEPGKTGGSPSCVFNPKDLTKGARYTVVLPDETFAKAVRFAESSSVKEETTVGGLEAFTHSPVAGGKGRCTTIVAASAETTFQVLVGVTNSALPEASAACEKSQEVAGLVVETAKG</sequence>
<evidence type="ECO:0000313" key="2">
    <source>
        <dbReference type="EMBL" id="ATE53785.1"/>
    </source>
</evidence>
<name>A0A290Z4A3_9PSEU</name>
<dbReference type="EMBL" id="CP023445">
    <property type="protein sequence ID" value="ATE53785.1"/>
    <property type="molecule type" value="Genomic_DNA"/>
</dbReference>
<dbReference type="RefSeq" id="WP_096492719.1">
    <property type="nucleotide sequence ID" value="NZ_CP023445.1"/>
</dbReference>
<gene>
    <name evidence="2" type="ORF">CNX65_11160</name>
</gene>
<dbReference type="Proteomes" id="UP000218505">
    <property type="component" value="Chromosome"/>
</dbReference>
<evidence type="ECO:0008006" key="4">
    <source>
        <dbReference type="Google" id="ProtNLM"/>
    </source>
</evidence>
<dbReference type="KEGG" id="apre:CNX65_11160"/>
<protein>
    <recommendedName>
        <fullName evidence="4">DUF3558 domain-containing protein</fullName>
    </recommendedName>
</protein>
<dbReference type="InterPro" id="IPR024520">
    <property type="entry name" value="DUF3558"/>
</dbReference>
<dbReference type="PROSITE" id="PS51257">
    <property type="entry name" value="PROKAR_LIPOPROTEIN"/>
    <property type="match status" value="1"/>
</dbReference>
<keyword evidence="3" id="KW-1185">Reference proteome</keyword>